<evidence type="ECO:0000256" key="3">
    <source>
        <dbReference type="ARBA" id="ARBA00022519"/>
    </source>
</evidence>
<evidence type="ECO:0000313" key="11">
    <source>
        <dbReference type="EMBL" id="AUN96993.1"/>
    </source>
</evidence>
<keyword evidence="7" id="KW-0143">Chaperone</keyword>
<dbReference type="InterPro" id="IPR052029">
    <property type="entry name" value="PpiD_chaperone"/>
</dbReference>
<evidence type="ECO:0000256" key="6">
    <source>
        <dbReference type="ARBA" id="ARBA00023136"/>
    </source>
</evidence>
<proteinExistence type="inferred from homology"/>
<dbReference type="PROSITE" id="PS50198">
    <property type="entry name" value="PPIC_PPIASE_2"/>
    <property type="match status" value="1"/>
</dbReference>
<protein>
    <recommendedName>
        <fullName evidence="9">Periplasmic chaperone PpiD</fullName>
    </recommendedName>
    <alternativeName>
        <fullName evidence="10">Periplasmic folding chaperone</fullName>
    </alternativeName>
</protein>
<dbReference type="SUPFAM" id="SSF109998">
    <property type="entry name" value="Triger factor/SurA peptide-binding domain-like"/>
    <property type="match status" value="1"/>
</dbReference>
<dbReference type="AlphaFoldDB" id="A0A2K9NNA1"/>
<organism evidence="11 12">
    <name type="scientific">Bacteriovorax stolpii</name>
    <name type="common">Bdellovibrio stolpii</name>
    <dbReference type="NCBI Taxonomy" id="960"/>
    <lineage>
        <taxon>Bacteria</taxon>
        <taxon>Pseudomonadati</taxon>
        <taxon>Bdellovibrionota</taxon>
        <taxon>Bacteriovoracia</taxon>
        <taxon>Bacteriovoracales</taxon>
        <taxon>Bacteriovoracaceae</taxon>
        <taxon>Bacteriovorax</taxon>
    </lineage>
</organism>
<dbReference type="Pfam" id="PF13624">
    <property type="entry name" value="SurA_N_3"/>
    <property type="match status" value="1"/>
</dbReference>
<keyword evidence="4" id="KW-0812">Transmembrane</keyword>
<sequence>MSEFTKNKTAGVFATVLIGLIILAFMFTGYQQFEGGGSVSQVGSVGGMPIKPEEYQQEYNRQIEFYKQIMGGELTAKQLEGLKIKESTIKNIVQRKLMVKFAKDLGTFPSDEEVKAEIKALPYFQTNGQFDVNRYKGILSANRLTPLEFEQDVVDQIRMKKVQELAGNFPLSKGYMADMAKFREDQLNVEVVQISKHSLSQFIDVSNDELAKFLAVETNQKRVESMFNERKDSLNKPEEVTARHILLLTEGKDEAAVKAQIEKIAKEVTPGNFAAKANQYTEDPSGKGKGGELGSFQRGRMVPEFDQVAFTQKPGTVSAPVKTQFGYHLIFVEKKNEGMTAKLADFREKFAREIIQKDKVEDLKKLTVDIANNMRKALEAGNESEVKALAAKYKLQYNKGTANRIDGLSTGAYVSADNMKELFAGDLSKPKFNSFDDGANLIMVRSTAAAKATDLNAQAKTASDEAGLKNALARKMMDNILKELEANTKVKINHNVLQM</sequence>
<gene>
    <name evidence="11" type="ORF">C0V70_02505</name>
</gene>
<keyword evidence="3" id="KW-0997">Cell inner membrane</keyword>
<evidence type="ECO:0000256" key="10">
    <source>
        <dbReference type="ARBA" id="ARBA00042775"/>
    </source>
</evidence>
<evidence type="ECO:0000256" key="7">
    <source>
        <dbReference type="ARBA" id="ARBA00023186"/>
    </source>
</evidence>
<dbReference type="PANTHER" id="PTHR47529">
    <property type="entry name" value="PEPTIDYL-PROLYL CIS-TRANS ISOMERASE D"/>
    <property type="match status" value="1"/>
</dbReference>
<evidence type="ECO:0000256" key="8">
    <source>
        <dbReference type="ARBA" id="ARBA00038408"/>
    </source>
</evidence>
<dbReference type="SUPFAM" id="SSF54534">
    <property type="entry name" value="FKBP-like"/>
    <property type="match status" value="1"/>
</dbReference>
<dbReference type="InterPro" id="IPR000297">
    <property type="entry name" value="PPIase_PpiC"/>
</dbReference>
<name>A0A2K9NNA1_BACTC</name>
<dbReference type="InterPro" id="IPR046357">
    <property type="entry name" value="PPIase_dom_sf"/>
</dbReference>
<dbReference type="EMBL" id="CP025704">
    <property type="protein sequence ID" value="AUN96993.1"/>
    <property type="molecule type" value="Genomic_DNA"/>
</dbReference>
<evidence type="ECO:0000256" key="9">
    <source>
        <dbReference type="ARBA" id="ARBA00040743"/>
    </source>
</evidence>
<dbReference type="Proteomes" id="UP000235584">
    <property type="component" value="Chromosome"/>
</dbReference>
<keyword evidence="5" id="KW-1133">Transmembrane helix</keyword>
<dbReference type="Gene3D" id="1.10.4030.10">
    <property type="entry name" value="Porin chaperone SurA, peptide-binding domain"/>
    <property type="match status" value="1"/>
</dbReference>
<keyword evidence="12" id="KW-1185">Reference proteome</keyword>
<accession>A0A2K9NNA1</accession>
<evidence type="ECO:0000256" key="5">
    <source>
        <dbReference type="ARBA" id="ARBA00022989"/>
    </source>
</evidence>
<dbReference type="PANTHER" id="PTHR47529:SF1">
    <property type="entry name" value="PERIPLASMIC CHAPERONE PPID"/>
    <property type="match status" value="1"/>
</dbReference>
<evidence type="ECO:0000256" key="2">
    <source>
        <dbReference type="ARBA" id="ARBA00022475"/>
    </source>
</evidence>
<keyword evidence="2" id="KW-1003">Cell membrane</keyword>
<evidence type="ECO:0000313" key="12">
    <source>
        <dbReference type="Proteomes" id="UP000235584"/>
    </source>
</evidence>
<dbReference type="RefSeq" id="WP_102242288.1">
    <property type="nucleotide sequence ID" value="NZ_CP025704.1"/>
</dbReference>
<dbReference type="KEGG" id="bsto:C0V70_02505"/>
<evidence type="ECO:0000256" key="1">
    <source>
        <dbReference type="ARBA" id="ARBA00004382"/>
    </source>
</evidence>
<dbReference type="InterPro" id="IPR027304">
    <property type="entry name" value="Trigger_fact/SurA_dom_sf"/>
</dbReference>
<dbReference type="GO" id="GO:0005886">
    <property type="term" value="C:plasma membrane"/>
    <property type="evidence" value="ECO:0007669"/>
    <property type="project" value="UniProtKB-SubCell"/>
</dbReference>
<comment type="similarity">
    <text evidence="8">Belongs to the PpiD chaperone family.</text>
</comment>
<dbReference type="Pfam" id="PF13616">
    <property type="entry name" value="Rotamase_3"/>
    <property type="match status" value="1"/>
</dbReference>
<keyword evidence="6" id="KW-0472">Membrane</keyword>
<evidence type="ECO:0000256" key="4">
    <source>
        <dbReference type="ARBA" id="ARBA00022692"/>
    </source>
</evidence>
<comment type="subcellular location">
    <subcellularLocation>
        <location evidence="1">Cell inner membrane</location>
        <topology evidence="1">Single-pass type II membrane protein</topology>
        <orientation evidence="1">Periplasmic side</orientation>
    </subcellularLocation>
</comment>
<dbReference type="Gene3D" id="3.10.50.40">
    <property type="match status" value="1"/>
</dbReference>
<reference evidence="11 12" key="1">
    <citation type="submission" date="2018-01" db="EMBL/GenBank/DDBJ databases">
        <title>Complete genome sequence of Bacteriovorax stolpii DSM12778.</title>
        <authorList>
            <person name="Tang B."/>
            <person name="Chang J."/>
        </authorList>
    </citation>
    <scope>NUCLEOTIDE SEQUENCE [LARGE SCALE GENOMIC DNA]</scope>
    <source>
        <strain evidence="11 12">DSM 12778</strain>
    </source>
</reference>
<dbReference type="GO" id="GO:0003755">
    <property type="term" value="F:peptidyl-prolyl cis-trans isomerase activity"/>
    <property type="evidence" value="ECO:0007669"/>
    <property type="project" value="InterPro"/>
</dbReference>